<feature type="domain" description="LOB" evidence="3">
    <location>
        <begin position="1"/>
        <end position="95"/>
    </location>
</feature>
<sequence length="240" mass="26845">MPTNPACSALASSGSKPRSPRPRHVFVAKFFGRAGLMSFISAVPDSQRPVLFQSLLFEACGRTVNPVNAPWAALDRQLARVPGRGRDRAPRRHAAADTRAPRLRLDFRRSLRRRWRRRQQLYGHVEAPRSEPQLRFFVPVHQLPVRQGFLSETQAIRRRGVVHEGASAPAPCGSGSAVDSEPDFQTEAQTRDPTSRNAVDELRGVGGHHVLREGLPDNHHQYNHHSYGVGAERKLLNLFP</sequence>
<dbReference type="Pfam" id="PF03195">
    <property type="entry name" value="LOB"/>
    <property type="match status" value="1"/>
</dbReference>
<evidence type="ECO:0000259" key="3">
    <source>
        <dbReference type="PROSITE" id="PS50891"/>
    </source>
</evidence>
<evidence type="ECO:0000256" key="2">
    <source>
        <dbReference type="SAM" id="MobiDB-lite"/>
    </source>
</evidence>
<protein>
    <submittedName>
        <fullName evidence="4">LOB domain-containing protein 38</fullName>
    </submittedName>
</protein>
<feature type="region of interest" description="Disordered" evidence="2">
    <location>
        <begin position="165"/>
        <end position="196"/>
    </location>
</feature>
<reference evidence="4" key="1">
    <citation type="journal article" date="2019" name="Science">
        <title>Mutation of a bHLH transcription factor allowed almond domestication.</title>
        <authorList>
            <person name="Sanchez-Perez R."/>
            <person name="Pavan S."/>
            <person name="Mazzeo R."/>
            <person name="Moldovan C."/>
            <person name="Aiese Cigliano R."/>
            <person name="Del Cueto J."/>
            <person name="Ricciardi F."/>
            <person name="Lotti C."/>
            <person name="Ricciardi L."/>
            <person name="Dicenta F."/>
            <person name="Lopez-Marques R.L."/>
            <person name="Lindberg Moller B."/>
        </authorList>
    </citation>
    <scope>NUCLEOTIDE SEQUENCE</scope>
</reference>
<proteinExistence type="inferred from homology"/>
<evidence type="ECO:0000256" key="1">
    <source>
        <dbReference type="ARBA" id="ARBA00005474"/>
    </source>
</evidence>
<dbReference type="PANTHER" id="PTHR31304">
    <property type="entry name" value="LOB DOMAIN-CONTAINING PROTEIN 38"/>
    <property type="match status" value="1"/>
</dbReference>
<dbReference type="GO" id="GO:0010468">
    <property type="term" value="P:regulation of gene expression"/>
    <property type="evidence" value="ECO:0007669"/>
    <property type="project" value="TreeGrafter"/>
</dbReference>
<gene>
    <name evidence="4" type="ORF">Prudu_017427</name>
</gene>
<evidence type="ECO:0000313" key="4">
    <source>
        <dbReference type="EMBL" id="BBH05908.1"/>
    </source>
</evidence>
<name>A0A4Y1RPP9_PRUDU</name>
<dbReference type="PROSITE" id="PS50891">
    <property type="entry name" value="LOB"/>
    <property type="match status" value="1"/>
</dbReference>
<dbReference type="InterPro" id="IPR004883">
    <property type="entry name" value="LOB"/>
</dbReference>
<accession>A0A4Y1RPP9</accession>
<feature type="region of interest" description="Disordered" evidence="2">
    <location>
        <begin position="1"/>
        <end position="22"/>
    </location>
</feature>
<dbReference type="EMBL" id="AP019302">
    <property type="protein sequence ID" value="BBH05908.1"/>
    <property type="molecule type" value="Genomic_DNA"/>
</dbReference>
<dbReference type="PANTHER" id="PTHR31304:SF1">
    <property type="entry name" value="LOB DOMAIN-CONTAINING PROTEIN 39"/>
    <property type="match status" value="1"/>
</dbReference>
<feature type="compositionally biased region" description="Low complexity" evidence="2">
    <location>
        <begin position="165"/>
        <end position="177"/>
    </location>
</feature>
<dbReference type="AlphaFoldDB" id="A0A4Y1RPP9"/>
<comment type="similarity">
    <text evidence="1">Belongs to the LOB domain-containing protein family.</text>
</comment>
<organism evidence="4">
    <name type="scientific">Prunus dulcis</name>
    <name type="common">Almond</name>
    <name type="synonym">Amygdalus dulcis</name>
    <dbReference type="NCBI Taxonomy" id="3755"/>
    <lineage>
        <taxon>Eukaryota</taxon>
        <taxon>Viridiplantae</taxon>
        <taxon>Streptophyta</taxon>
        <taxon>Embryophyta</taxon>
        <taxon>Tracheophyta</taxon>
        <taxon>Spermatophyta</taxon>
        <taxon>Magnoliopsida</taxon>
        <taxon>eudicotyledons</taxon>
        <taxon>Gunneridae</taxon>
        <taxon>Pentapetalae</taxon>
        <taxon>rosids</taxon>
        <taxon>fabids</taxon>
        <taxon>Rosales</taxon>
        <taxon>Rosaceae</taxon>
        <taxon>Amygdaloideae</taxon>
        <taxon>Amygdaleae</taxon>
        <taxon>Prunus</taxon>
    </lineage>
</organism>